<dbReference type="AlphaFoldDB" id="A0A812JHJ7"/>
<evidence type="ECO:0000313" key="2">
    <source>
        <dbReference type="EMBL" id="CAE7208693.1"/>
    </source>
</evidence>
<sequence>AFGFKVFALAASLRAACRAEAEESSQCEPLRTLEMVRNAWGAFQVKMHELAPSMRLPVEVASTIRRFVLEESELITSLSRRLWTTEALATWLRSPLQLAASLLALAQSIGERRRVLFWRSNMMTSVIDFALSPMVHLLAPRNDFLLTRHGALEELLGGPPADGFTLVEAFKIPRRRWETQVACALYN</sequence>
<organism evidence="2 3">
    <name type="scientific">Symbiodinium pilosum</name>
    <name type="common">Dinoflagellate</name>
    <dbReference type="NCBI Taxonomy" id="2952"/>
    <lineage>
        <taxon>Eukaryota</taxon>
        <taxon>Sar</taxon>
        <taxon>Alveolata</taxon>
        <taxon>Dinophyceae</taxon>
        <taxon>Suessiales</taxon>
        <taxon>Symbiodiniaceae</taxon>
        <taxon>Symbiodinium</taxon>
    </lineage>
</organism>
<dbReference type="Proteomes" id="UP000649617">
    <property type="component" value="Unassembled WGS sequence"/>
</dbReference>
<dbReference type="OrthoDB" id="444529at2759"/>
<protein>
    <submittedName>
        <fullName evidence="2">Uncharacterized protein</fullName>
    </submittedName>
</protein>
<keyword evidence="3" id="KW-1185">Reference proteome</keyword>
<feature type="non-terminal residue" evidence="2">
    <location>
        <position position="1"/>
    </location>
</feature>
<feature type="chain" id="PRO_5032756100" evidence="1">
    <location>
        <begin position="22"/>
        <end position="187"/>
    </location>
</feature>
<gene>
    <name evidence="2" type="ORF">SPIL2461_LOCUS2157</name>
</gene>
<feature type="signal peptide" evidence="1">
    <location>
        <begin position="1"/>
        <end position="21"/>
    </location>
</feature>
<reference evidence="2" key="1">
    <citation type="submission" date="2021-02" db="EMBL/GenBank/DDBJ databases">
        <authorList>
            <person name="Dougan E. K."/>
            <person name="Rhodes N."/>
            <person name="Thang M."/>
            <person name="Chan C."/>
        </authorList>
    </citation>
    <scope>NUCLEOTIDE SEQUENCE</scope>
</reference>
<evidence type="ECO:0000313" key="3">
    <source>
        <dbReference type="Proteomes" id="UP000649617"/>
    </source>
</evidence>
<comment type="caution">
    <text evidence="2">The sequence shown here is derived from an EMBL/GenBank/DDBJ whole genome shotgun (WGS) entry which is preliminary data.</text>
</comment>
<evidence type="ECO:0000256" key="1">
    <source>
        <dbReference type="SAM" id="SignalP"/>
    </source>
</evidence>
<name>A0A812JHJ7_SYMPI</name>
<dbReference type="EMBL" id="CAJNIZ010002259">
    <property type="protein sequence ID" value="CAE7208693.1"/>
    <property type="molecule type" value="Genomic_DNA"/>
</dbReference>
<proteinExistence type="predicted"/>
<keyword evidence="1" id="KW-0732">Signal</keyword>
<accession>A0A812JHJ7</accession>